<gene>
    <name evidence="2" type="ORF">ACFSJS_22495</name>
</gene>
<comment type="caution">
    <text evidence="2">The sequence shown here is derived from an EMBL/GenBank/DDBJ whole genome shotgun (WGS) entry which is preliminary data.</text>
</comment>
<accession>A0ABW4PNV2</accession>
<reference evidence="3" key="1">
    <citation type="journal article" date="2019" name="Int. J. Syst. Evol. Microbiol.">
        <title>The Global Catalogue of Microorganisms (GCM) 10K type strain sequencing project: providing services to taxonomists for standard genome sequencing and annotation.</title>
        <authorList>
            <consortium name="The Broad Institute Genomics Platform"/>
            <consortium name="The Broad Institute Genome Sequencing Center for Infectious Disease"/>
            <person name="Wu L."/>
            <person name="Ma J."/>
        </authorList>
    </citation>
    <scope>NUCLEOTIDE SEQUENCE [LARGE SCALE GENOMIC DNA]</scope>
    <source>
        <strain evidence="3">CGMCC 4.7455</strain>
    </source>
</reference>
<evidence type="ECO:0000313" key="2">
    <source>
        <dbReference type="EMBL" id="MFD1832393.1"/>
    </source>
</evidence>
<organism evidence="2 3">
    <name type="scientific">Streptomyces desertarenae</name>
    <dbReference type="NCBI Taxonomy" id="2666184"/>
    <lineage>
        <taxon>Bacteria</taxon>
        <taxon>Bacillati</taxon>
        <taxon>Actinomycetota</taxon>
        <taxon>Actinomycetes</taxon>
        <taxon>Kitasatosporales</taxon>
        <taxon>Streptomycetaceae</taxon>
        <taxon>Streptomyces</taxon>
    </lineage>
</organism>
<name>A0ABW4PNV2_9ACTN</name>
<protein>
    <recommendedName>
        <fullName evidence="4">MarR family transcriptional regulator</fullName>
    </recommendedName>
</protein>
<dbReference type="EMBL" id="JBHUFU010000015">
    <property type="protein sequence ID" value="MFD1832393.1"/>
    <property type="molecule type" value="Genomic_DNA"/>
</dbReference>
<keyword evidence="3" id="KW-1185">Reference proteome</keyword>
<proteinExistence type="predicted"/>
<dbReference type="RefSeq" id="WP_380903255.1">
    <property type="nucleotide sequence ID" value="NZ_JBHUFU010000015.1"/>
</dbReference>
<sequence>MPETTGHEWWTAAQVADHLGIQPGSVRRQMSRWGITREYVPSSNGRPEARYDAAEVRAAHAARPGRGARTDLPSTA</sequence>
<feature type="region of interest" description="Disordered" evidence="1">
    <location>
        <begin position="57"/>
        <end position="76"/>
    </location>
</feature>
<evidence type="ECO:0000256" key="1">
    <source>
        <dbReference type="SAM" id="MobiDB-lite"/>
    </source>
</evidence>
<evidence type="ECO:0008006" key="4">
    <source>
        <dbReference type="Google" id="ProtNLM"/>
    </source>
</evidence>
<dbReference type="Proteomes" id="UP001597365">
    <property type="component" value="Unassembled WGS sequence"/>
</dbReference>
<evidence type="ECO:0000313" key="3">
    <source>
        <dbReference type="Proteomes" id="UP001597365"/>
    </source>
</evidence>